<dbReference type="Gene3D" id="3.40.50.720">
    <property type="entry name" value="NAD(P)-binding Rossmann-like Domain"/>
    <property type="match status" value="1"/>
</dbReference>
<proteinExistence type="predicted"/>
<protein>
    <submittedName>
        <fullName evidence="2">Uncharacterized protein</fullName>
    </submittedName>
</protein>
<comment type="caution">
    <text evidence="2">The sequence shown here is derived from an EMBL/GenBank/DDBJ whole genome shotgun (WGS) entry which is preliminary data.</text>
</comment>
<feature type="region of interest" description="Disordered" evidence="1">
    <location>
        <begin position="215"/>
        <end position="239"/>
    </location>
</feature>
<keyword evidence="3" id="KW-1185">Reference proteome</keyword>
<dbReference type="SUPFAM" id="SSF51735">
    <property type="entry name" value="NAD(P)-binding Rossmann-fold domains"/>
    <property type="match status" value="1"/>
</dbReference>
<evidence type="ECO:0000256" key="1">
    <source>
        <dbReference type="SAM" id="MobiDB-lite"/>
    </source>
</evidence>
<reference evidence="2 3" key="1">
    <citation type="submission" date="2018-07" db="EMBL/GenBank/DDBJ databases">
        <title>Sequencing the genomes of 1000 actinobacteria strains.</title>
        <authorList>
            <person name="Klenk H.-P."/>
        </authorList>
    </citation>
    <scope>NUCLEOTIDE SEQUENCE [LARGE SCALE GENOMIC DNA]</scope>
    <source>
        <strain evidence="2 3">DSM 14442</strain>
    </source>
</reference>
<sequence length="383" mass="42092">MRSGPCAEARCAVTDRRGLGSQSARSMYASIALSSNSTVRPRRRPGRETQQAPATYRRSLLRYTYTVFRETPIFSAICHPSLALGGPFTSALTVLSSRRVVRQSGLWDPLVPSRTLTPNEMVRAYRRVAPEIHVPFGVDEVHRSAAGQDLHAAGLRHQFRQPGLQVPPAHRVARRRCEGRRRHTAMPDPVRPAEFVVHLGREGNEFVPFRRRSRPARRTDGCGTVGSGAHHRSGNRRPIVTRISCPPPVILSSVPLILWGVIATIRGSGFERRAHAAALFVIESVVRRSSVLHNERVRSRQDGQMRVDHKDASASFVVTGASGGIGQVISKHLSAVGHVVNLDPTPAHNTDARVHCLEVDAGDPPQRSRPLNPPRSMPPWSAG</sequence>
<organism evidence="2 3">
    <name type="scientific">Citricoccus muralis</name>
    <dbReference type="NCBI Taxonomy" id="169134"/>
    <lineage>
        <taxon>Bacteria</taxon>
        <taxon>Bacillati</taxon>
        <taxon>Actinomycetota</taxon>
        <taxon>Actinomycetes</taxon>
        <taxon>Micrococcales</taxon>
        <taxon>Micrococcaceae</taxon>
        <taxon>Citricoccus</taxon>
    </lineage>
</organism>
<dbReference type="EMBL" id="QREH01000001">
    <property type="protein sequence ID" value="REE02956.1"/>
    <property type="molecule type" value="Genomic_DNA"/>
</dbReference>
<accession>A0A3D9LBB8</accession>
<evidence type="ECO:0000313" key="3">
    <source>
        <dbReference type="Proteomes" id="UP000256727"/>
    </source>
</evidence>
<dbReference type="AlphaFoldDB" id="A0A3D9LBB8"/>
<dbReference type="Proteomes" id="UP000256727">
    <property type="component" value="Unassembled WGS sequence"/>
</dbReference>
<evidence type="ECO:0000313" key="2">
    <source>
        <dbReference type="EMBL" id="REE02956.1"/>
    </source>
</evidence>
<gene>
    <name evidence="2" type="ORF">C8E99_0749</name>
</gene>
<name>A0A3D9LBB8_9MICC</name>
<feature type="region of interest" description="Disordered" evidence="1">
    <location>
        <begin position="360"/>
        <end position="383"/>
    </location>
</feature>
<dbReference type="InterPro" id="IPR036291">
    <property type="entry name" value="NAD(P)-bd_dom_sf"/>
</dbReference>